<dbReference type="AlphaFoldDB" id="A0A080M5Z6"/>
<proteinExistence type="predicted"/>
<dbReference type="Proteomes" id="UP000021315">
    <property type="component" value="Unassembled WGS sequence"/>
</dbReference>
<sequence length="305" mass="34310">MRDFGHRLNRTALRLALRQVWVFVLLGIFSAMGMAATMDRYFETSDGLRLHYLEAGSGERTLLFVPGWLMPAAVFEAQLAGLSREFRVIAFDPRSQGLSQVYPGSHRPEIRLRDMDELLAAAGVGDFILAGWSLGVLETLDFIEQRRPARLRGLILIDNSIGEGNPPPPRPSRRQENLADPQRRVPYLTGFCDSIFRQPLPPALRQAVLASALGVPPKAAMELLAQPYPRTYWRDIVNRQEVPVLYAVTPRLRDQAAALSRKRGPDLAEIKIYEDAGHALFYEAADDFNTLVRNFSLRVFSKLVP</sequence>
<dbReference type="PANTHER" id="PTHR43194:SF2">
    <property type="entry name" value="PEROXISOMAL MEMBRANE PROTEIN LPX1"/>
    <property type="match status" value="1"/>
</dbReference>
<dbReference type="EC" id="3.-.-.-" evidence="3"/>
<evidence type="ECO:0000313" key="4">
    <source>
        <dbReference type="Proteomes" id="UP000021315"/>
    </source>
</evidence>
<organism evidence="3 4">
    <name type="scientific">Candidatus Accumulibacter cognatus</name>
    <dbReference type="NCBI Taxonomy" id="2954383"/>
    <lineage>
        <taxon>Bacteria</taxon>
        <taxon>Pseudomonadati</taxon>
        <taxon>Pseudomonadota</taxon>
        <taxon>Betaproteobacteria</taxon>
        <taxon>Candidatus Accumulibacter</taxon>
    </lineage>
</organism>
<evidence type="ECO:0000259" key="2">
    <source>
        <dbReference type="Pfam" id="PF12697"/>
    </source>
</evidence>
<dbReference type="InterPro" id="IPR050228">
    <property type="entry name" value="Carboxylesterase_BioH"/>
</dbReference>
<comment type="caution">
    <text evidence="3">The sequence shown here is derived from an EMBL/GenBank/DDBJ whole genome shotgun (WGS) entry which is preliminary data.</text>
</comment>
<feature type="transmembrane region" description="Helical" evidence="1">
    <location>
        <begin position="20"/>
        <end position="38"/>
    </location>
</feature>
<dbReference type="Pfam" id="PF12697">
    <property type="entry name" value="Abhydrolase_6"/>
    <property type="match status" value="1"/>
</dbReference>
<keyword evidence="4" id="KW-1185">Reference proteome</keyword>
<keyword evidence="1" id="KW-1133">Transmembrane helix</keyword>
<dbReference type="STRING" id="1453999.AW06_002193"/>
<evidence type="ECO:0000313" key="3">
    <source>
        <dbReference type="EMBL" id="KFB76717.1"/>
    </source>
</evidence>
<feature type="domain" description="AB hydrolase-1" evidence="2">
    <location>
        <begin position="62"/>
        <end position="289"/>
    </location>
</feature>
<name>A0A080M5Z6_9PROT</name>
<reference evidence="3" key="1">
    <citation type="submission" date="2014-02" db="EMBL/GenBank/DDBJ databases">
        <title>Expanding our view of genomic diversity in Candidatus Accumulibacter clades.</title>
        <authorList>
            <person name="Skennerton C.T."/>
            <person name="Barr J.J."/>
            <person name="Slater F.R."/>
            <person name="Bond P.L."/>
            <person name="Tyson G.W."/>
        </authorList>
    </citation>
    <scope>NUCLEOTIDE SEQUENCE [LARGE SCALE GENOMIC DNA]</scope>
</reference>
<dbReference type="EMBL" id="JDST02000047">
    <property type="protein sequence ID" value="KFB76717.1"/>
    <property type="molecule type" value="Genomic_DNA"/>
</dbReference>
<gene>
    <name evidence="3" type="primary">ydjP_2</name>
    <name evidence="3" type="ORF">AW06_002193</name>
</gene>
<dbReference type="Gene3D" id="3.40.50.1820">
    <property type="entry name" value="alpha/beta hydrolase"/>
    <property type="match status" value="1"/>
</dbReference>
<protein>
    <submittedName>
        <fullName evidence="3">AB hydrolase superfamily protein YdjP</fullName>
        <ecNumber evidence="3">3.-.-.-</ecNumber>
    </submittedName>
</protein>
<evidence type="ECO:0000256" key="1">
    <source>
        <dbReference type="SAM" id="Phobius"/>
    </source>
</evidence>
<keyword evidence="3" id="KW-0378">Hydrolase</keyword>
<dbReference type="GO" id="GO:0016787">
    <property type="term" value="F:hydrolase activity"/>
    <property type="evidence" value="ECO:0007669"/>
    <property type="project" value="UniProtKB-KW"/>
</dbReference>
<accession>A0A080M5Z6</accession>
<keyword evidence="1" id="KW-0472">Membrane</keyword>
<dbReference type="InterPro" id="IPR029058">
    <property type="entry name" value="AB_hydrolase_fold"/>
</dbReference>
<dbReference type="SUPFAM" id="SSF53474">
    <property type="entry name" value="alpha/beta-Hydrolases"/>
    <property type="match status" value="1"/>
</dbReference>
<dbReference type="PANTHER" id="PTHR43194">
    <property type="entry name" value="HYDROLASE ALPHA/BETA FOLD FAMILY"/>
    <property type="match status" value="1"/>
</dbReference>
<keyword evidence="1" id="KW-0812">Transmembrane</keyword>
<dbReference type="InterPro" id="IPR000073">
    <property type="entry name" value="AB_hydrolase_1"/>
</dbReference>